<evidence type="ECO:0000256" key="11">
    <source>
        <dbReference type="ARBA" id="ARBA00022801"/>
    </source>
</evidence>
<evidence type="ECO:0000313" key="24">
    <source>
        <dbReference type="EMBL" id="BDU74434.1"/>
    </source>
</evidence>
<dbReference type="GO" id="GO:0009252">
    <property type="term" value="P:peptidoglycan biosynthetic process"/>
    <property type="evidence" value="ECO:0007669"/>
    <property type="project" value="UniProtKB-KW"/>
</dbReference>
<evidence type="ECO:0000256" key="21">
    <source>
        <dbReference type="SAM" id="Phobius"/>
    </source>
</evidence>
<dbReference type="SUPFAM" id="SSF56601">
    <property type="entry name" value="beta-lactamase/transpeptidase-like"/>
    <property type="match status" value="1"/>
</dbReference>
<keyword evidence="10" id="KW-0732">Signal</keyword>
<dbReference type="GO" id="GO:0008658">
    <property type="term" value="F:penicillin binding"/>
    <property type="evidence" value="ECO:0007669"/>
    <property type="project" value="InterPro"/>
</dbReference>
<dbReference type="InterPro" id="IPR002137">
    <property type="entry name" value="Beta-lactam_class-D_AS"/>
</dbReference>
<keyword evidence="16 19" id="KW-0046">Antibiotic resistance</keyword>
<comment type="catalytic activity">
    <reaction evidence="19">
        <text>a beta-lactam + H2O = a substituted beta-amino acid</text>
        <dbReference type="Rhea" id="RHEA:20401"/>
        <dbReference type="ChEBI" id="CHEBI:15377"/>
        <dbReference type="ChEBI" id="CHEBI:35627"/>
        <dbReference type="ChEBI" id="CHEBI:140347"/>
        <dbReference type="EC" id="3.5.2.6"/>
    </reaction>
</comment>
<evidence type="ECO:0000256" key="13">
    <source>
        <dbReference type="ARBA" id="ARBA00022984"/>
    </source>
</evidence>
<dbReference type="PANTHER" id="PTHR30627:SF2">
    <property type="entry name" value="PEPTIDOGLYCAN D,D-TRANSPEPTIDASE MRDA"/>
    <property type="match status" value="1"/>
</dbReference>
<dbReference type="AlphaFoldDB" id="A0AA48K9X4"/>
<dbReference type="RefSeq" id="WP_316413110.1">
    <property type="nucleotide sequence ID" value="NZ_AP027080.1"/>
</dbReference>
<evidence type="ECO:0000259" key="23">
    <source>
        <dbReference type="Pfam" id="PF03717"/>
    </source>
</evidence>
<protein>
    <recommendedName>
        <fullName evidence="4 19">Beta-lactamase</fullName>
        <ecNumber evidence="4 19">3.5.2.6</ecNumber>
    </recommendedName>
</protein>
<keyword evidence="7" id="KW-0121">Carboxypeptidase</keyword>
<dbReference type="Proteomes" id="UP001238179">
    <property type="component" value="Chromosome"/>
</dbReference>
<evidence type="ECO:0000256" key="7">
    <source>
        <dbReference type="ARBA" id="ARBA00022645"/>
    </source>
</evidence>
<reference evidence="25" key="1">
    <citation type="journal article" date="2023" name="Int. J. Syst. Evol. Microbiol.">
        <title>Mesoterricola silvestris gen. nov., sp. nov., Mesoterricola sediminis sp. nov., Geothrix oryzae sp. nov., Geothrix edaphica sp. nov., Geothrix rubra sp. nov., and Geothrix limicola sp. nov., six novel members of Acidobacteriota isolated from soils.</title>
        <authorList>
            <person name="Itoh H."/>
            <person name="Sugisawa Y."/>
            <person name="Mise K."/>
            <person name="Xu Z."/>
            <person name="Kuniyasu M."/>
            <person name="Ushijima N."/>
            <person name="Kawano K."/>
            <person name="Kobayashi E."/>
            <person name="Shiratori Y."/>
            <person name="Masuda Y."/>
            <person name="Senoo K."/>
        </authorList>
    </citation>
    <scope>NUCLEOTIDE SEQUENCE [LARGE SCALE GENOMIC DNA]</scope>
    <source>
        <strain evidence="25">W79</strain>
    </source>
</reference>
<evidence type="ECO:0000256" key="19">
    <source>
        <dbReference type="RuleBase" id="RU361140"/>
    </source>
</evidence>
<dbReference type="SUPFAM" id="SSF56519">
    <property type="entry name" value="Penicillin binding protein dimerisation domain"/>
    <property type="match status" value="1"/>
</dbReference>
<dbReference type="EMBL" id="AP027080">
    <property type="protein sequence ID" value="BDU74434.1"/>
    <property type="molecule type" value="Genomic_DNA"/>
</dbReference>
<dbReference type="PANTHER" id="PTHR30627">
    <property type="entry name" value="PEPTIDOGLYCAN D,D-TRANSPEPTIDASE"/>
    <property type="match status" value="1"/>
</dbReference>
<dbReference type="InterPro" id="IPR017790">
    <property type="entry name" value="Penicillin-binding_protein_2"/>
</dbReference>
<evidence type="ECO:0000256" key="2">
    <source>
        <dbReference type="ARBA" id="ARBA00004236"/>
    </source>
</evidence>
<dbReference type="NCBIfam" id="TIGR03423">
    <property type="entry name" value="pbp2_mrdA"/>
    <property type="match status" value="1"/>
</dbReference>
<evidence type="ECO:0000256" key="12">
    <source>
        <dbReference type="ARBA" id="ARBA00022960"/>
    </source>
</evidence>
<keyword evidence="8" id="KW-0645">Protease</keyword>
<dbReference type="PROSITE" id="PS00337">
    <property type="entry name" value="BETA_LACTAMASE_D"/>
    <property type="match status" value="1"/>
</dbReference>
<dbReference type="EC" id="3.5.2.6" evidence="4 19"/>
<evidence type="ECO:0000256" key="5">
    <source>
        <dbReference type="ARBA" id="ARBA00022475"/>
    </source>
</evidence>
<feature type="compositionally biased region" description="Pro residues" evidence="20">
    <location>
        <begin position="600"/>
        <end position="616"/>
    </location>
</feature>
<gene>
    <name evidence="24" type="primary">mrdA</name>
    <name evidence="24" type="ORF">METEAL_36080</name>
</gene>
<evidence type="ECO:0000256" key="18">
    <source>
        <dbReference type="PIRSR" id="PIRSR602137-50"/>
    </source>
</evidence>
<dbReference type="KEGG" id="msil:METEAL_36080"/>
<feature type="modified residue" description="N6-carboxylysine" evidence="18">
    <location>
        <position position="320"/>
    </location>
</feature>
<dbReference type="InterPro" id="IPR036138">
    <property type="entry name" value="PBP_dimer_sf"/>
</dbReference>
<evidence type="ECO:0000256" key="8">
    <source>
        <dbReference type="ARBA" id="ARBA00022670"/>
    </source>
</evidence>
<dbReference type="InterPro" id="IPR005311">
    <property type="entry name" value="PBP_dimer"/>
</dbReference>
<feature type="domain" description="Penicillin-binding protein transpeptidase" evidence="22">
    <location>
        <begin position="258"/>
        <end position="588"/>
    </location>
</feature>
<dbReference type="InterPro" id="IPR001460">
    <property type="entry name" value="PCN-bd_Tpept"/>
</dbReference>
<dbReference type="GO" id="GO:0006508">
    <property type="term" value="P:proteolysis"/>
    <property type="evidence" value="ECO:0007669"/>
    <property type="project" value="UniProtKB-KW"/>
</dbReference>
<evidence type="ECO:0000256" key="1">
    <source>
        <dbReference type="ARBA" id="ARBA00004167"/>
    </source>
</evidence>
<dbReference type="InterPro" id="IPR012338">
    <property type="entry name" value="Beta-lactam/transpept-like"/>
</dbReference>
<evidence type="ECO:0000256" key="20">
    <source>
        <dbReference type="SAM" id="MobiDB-lite"/>
    </source>
</evidence>
<proteinExistence type="inferred from homology"/>
<evidence type="ECO:0000313" key="25">
    <source>
        <dbReference type="Proteomes" id="UP001238179"/>
    </source>
</evidence>
<keyword evidence="6" id="KW-0997">Cell inner membrane</keyword>
<accession>A0AA48K9X4</accession>
<keyword evidence="9 21" id="KW-0812">Transmembrane</keyword>
<evidence type="ECO:0000256" key="4">
    <source>
        <dbReference type="ARBA" id="ARBA00012865"/>
    </source>
</evidence>
<comment type="subcellular location">
    <subcellularLocation>
        <location evidence="2">Cell membrane</location>
    </subcellularLocation>
    <subcellularLocation>
        <location evidence="1">Membrane</location>
        <topology evidence="1">Single-pass membrane protein</topology>
    </subcellularLocation>
</comment>
<dbReference type="GO" id="GO:0017001">
    <property type="term" value="P:antibiotic catabolic process"/>
    <property type="evidence" value="ECO:0007669"/>
    <property type="project" value="InterPro"/>
</dbReference>
<feature type="transmembrane region" description="Helical" evidence="21">
    <location>
        <begin position="12"/>
        <end position="34"/>
    </location>
</feature>
<evidence type="ECO:0000256" key="16">
    <source>
        <dbReference type="ARBA" id="ARBA00023251"/>
    </source>
</evidence>
<dbReference type="GO" id="GO:0008360">
    <property type="term" value="P:regulation of cell shape"/>
    <property type="evidence" value="ECO:0007669"/>
    <property type="project" value="UniProtKB-KW"/>
</dbReference>
<dbReference type="Gene3D" id="3.40.710.10">
    <property type="entry name" value="DD-peptidase/beta-lactamase superfamily"/>
    <property type="match status" value="1"/>
</dbReference>
<dbReference type="GO" id="GO:0071972">
    <property type="term" value="F:peptidoglycan L,D-transpeptidase activity"/>
    <property type="evidence" value="ECO:0007669"/>
    <property type="project" value="TreeGrafter"/>
</dbReference>
<name>A0AA48K9X4_9BACT</name>
<dbReference type="Pfam" id="PF03717">
    <property type="entry name" value="PBP_dimer"/>
    <property type="match status" value="1"/>
</dbReference>
<dbReference type="Gene3D" id="3.90.1310.10">
    <property type="entry name" value="Penicillin-binding protein 2a (Domain 2)"/>
    <property type="match status" value="1"/>
</dbReference>
<sequence>MEILNRSLIHRRIAVMRTVSLCMILGLVLAYGWVQLGLRSEMQHLAFSQAVKTRATPAPRGIIFDRNGNKIVDNRRALHLVIQNEDLPSDPAQIDALALSLQLEPDQLRRRIQAIRQAAGSRMLTLMDNLDDSALARAEVLRARFPFLSIEVAPRRVYLGQDLAGHALGYVGEVTPAELEKNPDRYQLGEIIGRTGFEASRNDRLRGVDGQRRILVDYLGREVAVFGLNEAKPGRSVYLTLDAGLQQTLKDALGGENGAGVVLDLRDGGILAMYSSPSYDPNIFLNRLTQEQVDKYWNNPERPMLDRVTQGRYAPGSTFKLLVALCALEKGIITPETVFHCGGHKVFYNRDFRCDATHGSVNLVQAIARSCDIYFYELGMRLDIDDIYATAAKYGLTVPTGVDLPHEAVSRVPSREWKKRVKKEKWWPGETVSVAIGQGANSLTPISLARFYAMLATKGKLLTPHLLYGILPEGSRTMEAFQPPPPKDTGLDPKIQAVLEEGLYEVVRSGTAAASAVPGVTMVGKTGTSQVTTFVDKSHYAKLAKKYKDNALFAGYAPRENPQIAFVVVAENAGFGASSAAPVAKKLVQYWFIDRLKKPLPPPSAKLPDEFAPPQPQEGGEEP</sequence>
<keyword evidence="14 21" id="KW-1133">Transmembrane helix</keyword>
<dbReference type="GO" id="GO:0046677">
    <property type="term" value="P:response to antibiotic"/>
    <property type="evidence" value="ECO:0007669"/>
    <property type="project" value="UniProtKB-UniRule"/>
</dbReference>
<keyword evidence="13" id="KW-0573">Peptidoglycan synthesis</keyword>
<evidence type="ECO:0000256" key="15">
    <source>
        <dbReference type="ARBA" id="ARBA00023136"/>
    </source>
</evidence>
<evidence type="ECO:0000259" key="22">
    <source>
        <dbReference type="Pfam" id="PF00905"/>
    </source>
</evidence>
<feature type="active site" description="Acyl-ester intermediate" evidence="18">
    <location>
        <position position="317"/>
    </location>
</feature>
<organism evidence="24 25">
    <name type="scientific">Mesoterricola silvestris</name>
    <dbReference type="NCBI Taxonomy" id="2927979"/>
    <lineage>
        <taxon>Bacteria</taxon>
        <taxon>Pseudomonadati</taxon>
        <taxon>Acidobacteriota</taxon>
        <taxon>Holophagae</taxon>
        <taxon>Holophagales</taxon>
        <taxon>Holophagaceae</taxon>
        <taxon>Mesoterricola</taxon>
    </lineage>
</organism>
<dbReference type="GO" id="GO:0008800">
    <property type="term" value="F:beta-lactamase activity"/>
    <property type="evidence" value="ECO:0007669"/>
    <property type="project" value="UniProtKB-UniRule"/>
</dbReference>
<keyword evidence="17" id="KW-0961">Cell wall biogenesis/degradation</keyword>
<keyword evidence="11 19" id="KW-0378">Hydrolase</keyword>
<evidence type="ECO:0000256" key="6">
    <source>
        <dbReference type="ARBA" id="ARBA00022519"/>
    </source>
</evidence>
<feature type="region of interest" description="Disordered" evidence="20">
    <location>
        <begin position="600"/>
        <end position="623"/>
    </location>
</feature>
<evidence type="ECO:0000256" key="10">
    <source>
        <dbReference type="ARBA" id="ARBA00022729"/>
    </source>
</evidence>
<dbReference type="Gene3D" id="3.30.1390.30">
    <property type="entry name" value="Penicillin-binding protein 2a, domain 3"/>
    <property type="match status" value="1"/>
</dbReference>
<dbReference type="Pfam" id="PF00905">
    <property type="entry name" value="Transpeptidase"/>
    <property type="match status" value="1"/>
</dbReference>
<dbReference type="GO" id="GO:0009002">
    <property type="term" value="F:serine-type D-Ala-D-Ala carboxypeptidase activity"/>
    <property type="evidence" value="ECO:0007669"/>
    <property type="project" value="InterPro"/>
</dbReference>
<dbReference type="GO" id="GO:0005886">
    <property type="term" value="C:plasma membrane"/>
    <property type="evidence" value="ECO:0007669"/>
    <property type="project" value="UniProtKB-SubCell"/>
</dbReference>
<keyword evidence="5" id="KW-1003">Cell membrane</keyword>
<comment type="similarity">
    <text evidence="3 19">Belongs to the class-D beta-lactamase family.</text>
</comment>
<feature type="domain" description="Penicillin-binding protein dimerisation" evidence="23">
    <location>
        <begin position="56"/>
        <end position="224"/>
    </location>
</feature>
<keyword evidence="25" id="KW-1185">Reference proteome</keyword>
<evidence type="ECO:0000256" key="3">
    <source>
        <dbReference type="ARBA" id="ARBA00007898"/>
    </source>
</evidence>
<keyword evidence="15 21" id="KW-0472">Membrane</keyword>
<evidence type="ECO:0000256" key="9">
    <source>
        <dbReference type="ARBA" id="ARBA00022692"/>
    </source>
</evidence>
<dbReference type="InterPro" id="IPR050515">
    <property type="entry name" value="Beta-lactam/transpept"/>
</dbReference>
<keyword evidence="12" id="KW-0133">Cell shape</keyword>
<dbReference type="GO" id="GO:0071555">
    <property type="term" value="P:cell wall organization"/>
    <property type="evidence" value="ECO:0007669"/>
    <property type="project" value="UniProtKB-KW"/>
</dbReference>
<evidence type="ECO:0000256" key="17">
    <source>
        <dbReference type="ARBA" id="ARBA00023316"/>
    </source>
</evidence>
<evidence type="ECO:0000256" key="14">
    <source>
        <dbReference type="ARBA" id="ARBA00022989"/>
    </source>
</evidence>